<dbReference type="GO" id="GO:0019684">
    <property type="term" value="P:photosynthesis, light reaction"/>
    <property type="evidence" value="ECO:0007669"/>
    <property type="project" value="UniProtKB-UniRule"/>
</dbReference>
<feature type="transmembrane region" description="Helical" evidence="13">
    <location>
        <begin position="489"/>
        <end position="512"/>
    </location>
</feature>
<evidence type="ECO:0000256" key="7">
    <source>
        <dbReference type="ARBA" id="ARBA00022957"/>
    </source>
</evidence>
<reference evidence="16" key="1">
    <citation type="submission" date="2017-11" db="EMBL/GenBank/DDBJ databases">
        <title>Plastome organization, genome-based phylogeny and evolution of plastid genes in Podophylloideae species adapted to contrasting habitats.</title>
        <authorList>
            <person name="Ye W.Q."/>
        </authorList>
    </citation>
    <scope>NUCLEOTIDE SEQUENCE</scope>
</reference>
<feature type="transmembrane region" description="Helical" evidence="13">
    <location>
        <begin position="269"/>
        <end position="288"/>
    </location>
</feature>
<comment type="catalytic activity">
    <reaction evidence="13">
        <text>a plastoquinone + NADH + (n+1) H(+)(in) = a plastoquinol + NAD(+) + n H(+)(out)</text>
        <dbReference type="Rhea" id="RHEA:42608"/>
        <dbReference type="Rhea" id="RHEA-COMP:9561"/>
        <dbReference type="Rhea" id="RHEA-COMP:9562"/>
        <dbReference type="ChEBI" id="CHEBI:15378"/>
        <dbReference type="ChEBI" id="CHEBI:17757"/>
        <dbReference type="ChEBI" id="CHEBI:57540"/>
        <dbReference type="ChEBI" id="CHEBI:57945"/>
        <dbReference type="ChEBI" id="CHEBI:62192"/>
    </reaction>
</comment>
<dbReference type="InterPro" id="IPR010096">
    <property type="entry name" value="NADH-Q_OxRdtase_suN/2"/>
</dbReference>
<dbReference type="GeneID" id="36949534"/>
<feature type="transmembrane region" description="Helical" evidence="13">
    <location>
        <begin position="432"/>
        <end position="453"/>
    </location>
</feature>
<keyword evidence="5 13" id="KW-0874">Quinone</keyword>
<proteinExistence type="inferred from homology"/>
<organism evidence="16">
    <name type="scientific">Dysosma delavayi</name>
    <dbReference type="NCBI Taxonomy" id="336383"/>
    <lineage>
        <taxon>Eukaryota</taxon>
        <taxon>Viridiplantae</taxon>
        <taxon>Streptophyta</taxon>
        <taxon>Embryophyta</taxon>
        <taxon>Tracheophyta</taxon>
        <taxon>Spermatophyta</taxon>
        <taxon>Magnoliopsida</taxon>
        <taxon>Ranunculales</taxon>
        <taxon>Berberidaceae</taxon>
        <taxon>Podophylloideae</taxon>
        <taxon>Podophylleae</taxon>
        <taxon>Dysosma</taxon>
    </lineage>
</organism>
<geneLocation type="chloroplast" evidence="16"/>
<protein>
    <recommendedName>
        <fullName evidence="13">NAD(P)H-quinone oxidoreductase subunit 2, chloroplastic</fullName>
        <ecNumber evidence="13">7.1.1.-</ecNumber>
    </recommendedName>
    <alternativeName>
        <fullName evidence="13">NAD(P)H dehydrogenase, subunit 2</fullName>
    </alternativeName>
    <alternativeName>
        <fullName evidence="13">NADH-plastoquinone oxidoreductase subunit 2</fullName>
    </alternativeName>
</protein>
<dbReference type="GO" id="GO:0016655">
    <property type="term" value="F:oxidoreductase activity, acting on NAD(P)H, quinone or similar compound as acceptor"/>
    <property type="evidence" value="ECO:0007669"/>
    <property type="project" value="UniProtKB-UniRule"/>
</dbReference>
<evidence type="ECO:0000256" key="2">
    <source>
        <dbReference type="ARBA" id="ARBA00022448"/>
    </source>
</evidence>
<dbReference type="Pfam" id="PF00361">
    <property type="entry name" value="Proton_antipo_M"/>
    <property type="match status" value="1"/>
</dbReference>
<dbReference type="InterPro" id="IPR001750">
    <property type="entry name" value="ND/Mrp_TM"/>
</dbReference>
<keyword evidence="7 13" id="KW-0618">Plastoquinone</keyword>
<dbReference type="AlphaFoldDB" id="A0A2S1RG19"/>
<keyword evidence="11 13" id="KW-0793">Thylakoid</keyword>
<dbReference type="GO" id="GO:0009535">
    <property type="term" value="C:chloroplast thylakoid membrane"/>
    <property type="evidence" value="ECO:0007669"/>
    <property type="project" value="UniProtKB-SubCell"/>
</dbReference>
<feature type="domain" description="NAD(P)H-quinone oxidoreductase subunit 2 N-terminal" evidence="15">
    <location>
        <begin position="18"/>
        <end position="117"/>
    </location>
</feature>
<keyword evidence="10 13" id="KW-0520">NAD</keyword>
<feature type="transmembrane region" description="Helical" evidence="13">
    <location>
        <begin position="99"/>
        <end position="119"/>
    </location>
</feature>
<evidence type="ECO:0000256" key="6">
    <source>
        <dbReference type="ARBA" id="ARBA00022857"/>
    </source>
</evidence>
<evidence type="ECO:0000256" key="9">
    <source>
        <dbReference type="ARBA" id="ARBA00022989"/>
    </source>
</evidence>
<evidence type="ECO:0000256" key="4">
    <source>
        <dbReference type="ARBA" id="ARBA00022692"/>
    </source>
</evidence>
<feature type="transmembrane region" description="Helical" evidence="13">
    <location>
        <begin position="328"/>
        <end position="347"/>
    </location>
</feature>
<evidence type="ECO:0000256" key="10">
    <source>
        <dbReference type="ARBA" id="ARBA00023027"/>
    </source>
</evidence>
<feature type="transmembrane region" description="Helical" evidence="13">
    <location>
        <begin position="126"/>
        <end position="143"/>
    </location>
</feature>
<keyword evidence="9 13" id="KW-1133">Transmembrane helix</keyword>
<dbReference type="NCBIfam" id="TIGR01770">
    <property type="entry name" value="NDH_I_N"/>
    <property type="match status" value="1"/>
</dbReference>
<keyword evidence="6 13" id="KW-0521">NADP</keyword>
<keyword evidence="12 13" id="KW-0472">Membrane</keyword>
<evidence type="ECO:0000256" key="12">
    <source>
        <dbReference type="ARBA" id="ARBA00023136"/>
    </source>
</evidence>
<dbReference type="InterPro" id="IPR045693">
    <property type="entry name" value="Ndh2_N"/>
</dbReference>
<sequence length="518" mass="57815">MIWHVQNENFILDSTRIFMKAFHLLLFDGSLIFPECILIFGLILLLMIDLTSDQKDIPWFYFISSTSLVMSITVLLFRWREEPMISFLGNFQTNNFNEIFRFLILLCSTLCIPLSVEYIQCTEMAITEFLLFVLTATLGGMFLCGANDLVTISVALECFSLCSYLLSGYTKRDVRSNEATMKYLLMGGTSSSILVYGLSWLYGLSGGEIELQEIVNGLINTQMYNSPGILIALISITVGIGFKLSLVPFHQWTPDVYEGVRFVRSPTPVVAFLSVTSKVAASALATRIFDIPFYFSSNEWHLLLEILAIPSMILGNLIATTQTSMKRMLAYSSIGQIGYVIIGIIVGDSNDGYASMITYMLFYISMNLGTFACIVLFGLRTGTDNIRDYAGLYTKDPFLALSLALCLLSLGGLPPLAGFFGKLHLFWCGWQAGLYFLVSIGLLTSVISIYYYLKIIKLLMTGRNEEITPHVRNYRRSPSSLISKNSIELSMIVCVIASTILGISMNPIIAIAQDTLFF</sequence>
<evidence type="ECO:0000256" key="3">
    <source>
        <dbReference type="ARBA" id="ARBA00022528"/>
    </source>
</evidence>
<evidence type="ECO:0000256" key="13">
    <source>
        <dbReference type="HAMAP-Rule" id="MF_00445"/>
    </source>
</evidence>
<feature type="transmembrane region" description="Helical" evidence="13">
    <location>
        <begin position="59"/>
        <end position="79"/>
    </location>
</feature>
<gene>
    <name evidence="13 16" type="primary">ndhB</name>
    <name evidence="16" type="ORF">CU650_0091</name>
</gene>
<dbReference type="NCBIfam" id="NF002701">
    <property type="entry name" value="PRK02504.1"/>
    <property type="match status" value="1"/>
</dbReference>
<dbReference type="RefSeq" id="YP_009490746.1">
    <property type="nucleotide sequence ID" value="NC_037899.1"/>
</dbReference>
<feature type="domain" description="NADH:quinone oxidoreductase/Mrp antiporter transmembrane" evidence="14">
    <location>
        <begin position="146"/>
        <end position="448"/>
    </location>
</feature>
<accession>A0A2S1RG19</accession>
<comment type="similarity">
    <text evidence="13">Belongs to the complex I subunit 2 family.</text>
</comment>
<dbReference type="PANTHER" id="PTHR22773">
    <property type="entry name" value="NADH DEHYDROGENASE"/>
    <property type="match status" value="1"/>
</dbReference>
<evidence type="ECO:0000256" key="11">
    <source>
        <dbReference type="ARBA" id="ARBA00023078"/>
    </source>
</evidence>
<evidence type="ECO:0000313" key="16">
    <source>
        <dbReference type="EMBL" id="AWH98767.1"/>
    </source>
</evidence>
<comment type="subunit">
    <text evidence="13">NDH is composed of at least 16 different subunits, 5 of which are encoded in the nucleus.</text>
</comment>
<keyword evidence="3 16" id="KW-0150">Chloroplast</keyword>
<keyword evidence="4 13" id="KW-0812">Transmembrane</keyword>
<feature type="transmembrane region" description="Helical" evidence="13">
    <location>
        <begin position="353"/>
        <end position="377"/>
    </location>
</feature>
<dbReference type="Pfam" id="PF19530">
    <property type="entry name" value="Ndh2_N"/>
    <property type="match status" value="1"/>
</dbReference>
<keyword evidence="8 13" id="KW-1278">Translocase</keyword>
<dbReference type="GO" id="GO:0042773">
    <property type="term" value="P:ATP synthesis coupled electron transport"/>
    <property type="evidence" value="ECO:0007669"/>
    <property type="project" value="InterPro"/>
</dbReference>
<evidence type="ECO:0000256" key="8">
    <source>
        <dbReference type="ARBA" id="ARBA00022967"/>
    </source>
</evidence>
<comment type="function">
    <text evidence="13">NDH shuttles electrons from NAD(P)H:plastoquinone, via FMN and iron-sulfur (Fe-S) centers, to quinones in the photosynthetic chain and possibly in a chloroplast respiratory chain. The immediate electron acceptor for the enzyme in this species is believed to be plastoquinone. Couples the redox reaction to proton translocation, and thus conserves the redox energy in a proton gradient.</text>
</comment>
<dbReference type="HAMAP" id="MF_00445">
    <property type="entry name" value="NDH1_NuoN_1"/>
    <property type="match status" value="1"/>
</dbReference>
<feature type="transmembrane region" description="Helical" evidence="13">
    <location>
        <begin position="300"/>
        <end position="319"/>
    </location>
</feature>
<dbReference type="EC" id="7.1.1.-" evidence="13"/>
<feature type="transmembrane region" description="Helical" evidence="13">
    <location>
        <begin position="398"/>
        <end position="420"/>
    </location>
</feature>
<dbReference type="GO" id="GO:0008137">
    <property type="term" value="F:NADH dehydrogenase (ubiquinone) activity"/>
    <property type="evidence" value="ECO:0007669"/>
    <property type="project" value="InterPro"/>
</dbReference>
<evidence type="ECO:0000256" key="1">
    <source>
        <dbReference type="ARBA" id="ARBA00004141"/>
    </source>
</evidence>
<name>A0A2S1RG19_9MAGN</name>
<comment type="catalytic activity">
    <reaction evidence="13">
        <text>a plastoquinone + NADPH + (n+1) H(+)(in) = a plastoquinol + NADP(+) + n H(+)(out)</text>
        <dbReference type="Rhea" id="RHEA:42612"/>
        <dbReference type="Rhea" id="RHEA-COMP:9561"/>
        <dbReference type="Rhea" id="RHEA-COMP:9562"/>
        <dbReference type="ChEBI" id="CHEBI:15378"/>
        <dbReference type="ChEBI" id="CHEBI:17757"/>
        <dbReference type="ChEBI" id="CHEBI:57783"/>
        <dbReference type="ChEBI" id="CHEBI:58349"/>
        <dbReference type="ChEBI" id="CHEBI:62192"/>
    </reaction>
</comment>
<comment type="subcellular location">
    <subcellularLocation>
        <location evidence="1">Membrane</location>
        <topology evidence="1">Multi-pass membrane protein</topology>
    </subcellularLocation>
    <subcellularLocation>
        <location evidence="13">Plastid</location>
        <location evidence="13">Chloroplast thylakoid membrane</location>
        <topology evidence="13">Multi-pass membrane protein</topology>
    </subcellularLocation>
</comment>
<keyword evidence="16" id="KW-0934">Plastid</keyword>
<feature type="transmembrane region" description="Helical" evidence="13">
    <location>
        <begin position="22"/>
        <end position="47"/>
    </location>
</feature>
<keyword evidence="2 13" id="KW-0813">Transport</keyword>
<feature type="transmembrane region" description="Helical" evidence="13">
    <location>
        <begin position="228"/>
        <end position="249"/>
    </location>
</feature>
<dbReference type="EMBL" id="MG593045">
    <property type="protein sequence ID" value="AWH98767.1"/>
    <property type="molecule type" value="Genomic_DNA"/>
</dbReference>
<evidence type="ECO:0000256" key="5">
    <source>
        <dbReference type="ARBA" id="ARBA00022719"/>
    </source>
</evidence>
<evidence type="ECO:0000259" key="14">
    <source>
        <dbReference type="Pfam" id="PF00361"/>
    </source>
</evidence>
<evidence type="ECO:0000259" key="15">
    <source>
        <dbReference type="Pfam" id="PF19530"/>
    </source>
</evidence>
<feature type="transmembrane region" description="Helical" evidence="13">
    <location>
        <begin position="181"/>
        <end position="202"/>
    </location>
</feature>
<dbReference type="GO" id="GO:0048038">
    <property type="term" value="F:quinone binding"/>
    <property type="evidence" value="ECO:0007669"/>
    <property type="project" value="UniProtKB-KW"/>
</dbReference>